<name>X1MAF1_9ZZZZ</name>
<proteinExistence type="predicted"/>
<comment type="caution">
    <text evidence="1">The sequence shown here is derived from an EMBL/GenBank/DDBJ whole genome shotgun (WGS) entry which is preliminary data.</text>
</comment>
<gene>
    <name evidence="1" type="ORF">S06H3_22511</name>
</gene>
<sequence length="59" mass="6988">RAIKRISTEVSVEFGEAMTDWTEGKLEELKEMVKKDKEELAQERKNWAKFTTDFPPWAK</sequence>
<protein>
    <submittedName>
        <fullName evidence="1">Uncharacterized protein</fullName>
    </submittedName>
</protein>
<dbReference type="EMBL" id="BARV01012048">
    <property type="protein sequence ID" value="GAI15051.1"/>
    <property type="molecule type" value="Genomic_DNA"/>
</dbReference>
<dbReference type="AlphaFoldDB" id="X1MAF1"/>
<evidence type="ECO:0000313" key="1">
    <source>
        <dbReference type="EMBL" id="GAI15051.1"/>
    </source>
</evidence>
<accession>X1MAF1</accession>
<organism evidence="1">
    <name type="scientific">marine sediment metagenome</name>
    <dbReference type="NCBI Taxonomy" id="412755"/>
    <lineage>
        <taxon>unclassified sequences</taxon>
        <taxon>metagenomes</taxon>
        <taxon>ecological metagenomes</taxon>
    </lineage>
</organism>
<feature type="non-terminal residue" evidence="1">
    <location>
        <position position="1"/>
    </location>
</feature>
<reference evidence="1" key="1">
    <citation type="journal article" date="2014" name="Front. Microbiol.">
        <title>High frequency of phylogenetically diverse reductive dehalogenase-homologous genes in deep subseafloor sedimentary metagenomes.</title>
        <authorList>
            <person name="Kawai M."/>
            <person name="Futagami T."/>
            <person name="Toyoda A."/>
            <person name="Takaki Y."/>
            <person name="Nishi S."/>
            <person name="Hori S."/>
            <person name="Arai W."/>
            <person name="Tsubouchi T."/>
            <person name="Morono Y."/>
            <person name="Uchiyama I."/>
            <person name="Ito T."/>
            <person name="Fujiyama A."/>
            <person name="Inagaki F."/>
            <person name="Takami H."/>
        </authorList>
    </citation>
    <scope>NUCLEOTIDE SEQUENCE</scope>
    <source>
        <strain evidence="1">Expedition CK06-06</strain>
    </source>
</reference>